<feature type="compositionally biased region" description="Basic residues" evidence="1">
    <location>
        <begin position="78"/>
        <end position="97"/>
    </location>
</feature>
<dbReference type="OrthoDB" id="3204463at2759"/>
<evidence type="ECO:0000313" key="2">
    <source>
        <dbReference type="EMBL" id="KDQ60745.1"/>
    </source>
</evidence>
<dbReference type="HOGENOM" id="CLU_104307_0_0_1"/>
<dbReference type="AlphaFoldDB" id="A0A067Q3L5"/>
<keyword evidence="3" id="KW-1185">Reference proteome</keyword>
<evidence type="ECO:0000313" key="3">
    <source>
        <dbReference type="Proteomes" id="UP000027265"/>
    </source>
</evidence>
<dbReference type="InParanoid" id="A0A067Q3L5"/>
<feature type="region of interest" description="Disordered" evidence="1">
    <location>
        <begin position="61"/>
        <end position="102"/>
    </location>
</feature>
<evidence type="ECO:0000256" key="1">
    <source>
        <dbReference type="SAM" id="MobiDB-lite"/>
    </source>
</evidence>
<organism evidence="2 3">
    <name type="scientific">Jaapia argillacea MUCL 33604</name>
    <dbReference type="NCBI Taxonomy" id="933084"/>
    <lineage>
        <taxon>Eukaryota</taxon>
        <taxon>Fungi</taxon>
        <taxon>Dikarya</taxon>
        <taxon>Basidiomycota</taxon>
        <taxon>Agaricomycotina</taxon>
        <taxon>Agaricomycetes</taxon>
        <taxon>Agaricomycetidae</taxon>
        <taxon>Jaapiales</taxon>
        <taxon>Jaapiaceae</taxon>
        <taxon>Jaapia</taxon>
    </lineage>
</organism>
<proteinExistence type="predicted"/>
<name>A0A067Q3L5_9AGAM</name>
<reference evidence="3" key="1">
    <citation type="journal article" date="2014" name="Proc. Natl. Acad. Sci. U.S.A.">
        <title>Extensive sampling of basidiomycete genomes demonstrates inadequacy of the white-rot/brown-rot paradigm for wood decay fungi.</title>
        <authorList>
            <person name="Riley R."/>
            <person name="Salamov A.A."/>
            <person name="Brown D.W."/>
            <person name="Nagy L.G."/>
            <person name="Floudas D."/>
            <person name="Held B.W."/>
            <person name="Levasseur A."/>
            <person name="Lombard V."/>
            <person name="Morin E."/>
            <person name="Otillar R."/>
            <person name="Lindquist E.A."/>
            <person name="Sun H."/>
            <person name="LaButti K.M."/>
            <person name="Schmutz J."/>
            <person name="Jabbour D."/>
            <person name="Luo H."/>
            <person name="Baker S.E."/>
            <person name="Pisabarro A.G."/>
            <person name="Walton J.D."/>
            <person name="Blanchette R.A."/>
            <person name="Henrissat B."/>
            <person name="Martin F."/>
            <person name="Cullen D."/>
            <person name="Hibbett D.S."/>
            <person name="Grigoriev I.V."/>
        </authorList>
    </citation>
    <scope>NUCLEOTIDE SEQUENCE [LARGE SCALE GENOMIC DNA]</scope>
    <source>
        <strain evidence="3">MUCL 33604</strain>
    </source>
</reference>
<dbReference type="EMBL" id="KL197713">
    <property type="protein sequence ID" value="KDQ60745.1"/>
    <property type="molecule type" value="Genomic_DNA"/>
</dbReference>
<accession>A0A067Q3L5</accession>
<gene>
    <name evidence="2" type="ORF">JAAARDRAFT_55484</name>
</gene>
<dbReference type="Proteomes" id="UP000027265">
    <property type="component" value="Unassembled WGS sequence"/>
</dbReference>
<sequence length="223" mass="24741">MPAIVSPKPRYPISCLIDTPSMPFLHPSSMCWSSDSAMIPFQTATPVGGSRLMSPIHLSDSAARKSSMSKPPLPCTPTKRRRRLPIHRHRSPRRRHCPRQDCPFPSRGASAFDRLPWISRMEVSPSFSNVWDLADLSQLTADQPISSSLSGVGPIRSRKVSSRSHSLPFTRDDPTIPCDPLPSFDSAIVDLKSCPRTPSPRPLTPSQVRFQNLMPILLVELGQ</sequence>
<protein>
    <submittedName>
        <fullName evidence="2">Uncharacterized protein</fullName>
    </submittedName>
</protein>